<organism evidence="1 2">
    <name type="scientific">Kaistella chaponensis</name>
    <dbReference type="NCBI Taxonomy" id="713588"/>
    <lineage>
        <taxon>Bacteria</taxon>
        <taxon>Pseudomonadati</taxon>
        <taxon>Bacteroidota</taxon>
        <taxon>Flavobacteriia</taxon>
        <taxon>Flavobacteriales</taxon>
        <taxon>Weeksellaceae</taxon>
        <taxon>Chryseobacterium group</taxon>
        <taxon>Kaistella</taxon>
    </lineage>
</organism>
<evidence type="ECO:0008006" key="3">
    <source>
        <dbReference type="Google" id="ProtNLM"/>
    </source>
</evidence>
<name>A0A1N7JQ74_9FLAO</name>
<dbReference type="AlphaFoldDB" id="A0A1N7JQ74"/>
<sequence length="169" mass="19134">MKRTIILLISVITIISCSKKENSEANLLSPEVKKIESINIVRKKMNDSIAILNERNNFGDLSGRHQLKFSSDETSAFSGTASFEKTGRDLYDLTGNAHSGKNTLEIKGSVKRVSEKHLNFEGIITQKINGTTYKRSKKTTFFDEGKGKFWRLQNKINDAGFVDYIDIYF</sequence>
<reference evidence="2" key="1">
    <citation type="submission" date="2017-01" db="EMBL/GenBank/DDBJ databases">
        <authorList>
            <person name="Varghese N."/>
            <person name="Submissions S."/>
        </authorList>
    </citation>
    <scope>NUCLEOTIDE SEQUENCE [LARGE SCALE GENOMIC DNA]</scope>
    <source>
        <strain evidence="2">DSM 23145</strain>
    </source>
</reference>
<keyword evidence="2" id="KW-1185">Reference proteome</keyword>
<dbReference type="STRING" id="713588.SAMN05421789_102261"/>
<dbReference type="OrthoDB" id="1254942at2"/>
<gene>
    <name evidence="1" type="ORF">SAMN05421789_102261</name>
</gene>
<dbReference type="Proteomes" id="UP000185839">
    <property type="component" value="Unassembled WGS sequence"/>
</dbReference>
<accession>A0A1N7JQ74</accession>
<dbReference type="EMBL" id="FTOI01000002">
    <property type="protein sequence ID" value="SIS51465.1"/>
    <property type="molecule type" value="Genomic_DNA"/>
</dbReference>
<proteinExistence type="predicted"/>
<dbReference type="RefSeq" id="WP_076385317.1">
    <property type="nucleotide sequence ID" value="NZ_FTOI01000002.1"/>
</dbReference>
<evidence type="ECO:0000313" key="2">
    <source>
        <dbReference type="Proteomes" id="UP000185839"/>
    </source>
</evidence>
<evidence type="ECO:0000313" key="1">
    <source>
        <dbReference type="EMBL" id="SIS51465.1"/>
    </source>
</evidence>
<protein>
    <recommendedName>
        <fullName evidence="3">Lipoprotein</fullName>
    </recommendedName>
</protein>
<dbReference type="PROSITE" id="PS51257">
    <property type="entry name" value="PROKAR_LIPOPROTEIN"/>
    <property type="match status" value="1"/>
</dbReference>